<keyword evidence="5" id="KW-1133">Transmembrane helix</keyword>
<keyword evidence="2" id="KW-0645">Protease</keyword>
<dbReference type="GO" id="GO:0051301">
    <property type="term" value="P:cell division"/>
    <property type="evidence" value="ECO:0007669"/>
    <property type="project" value="UniProtKB-KW"/>
</dbReference>
<evidence type="ECO:0000256" key="4">
    <source>
        <dbReference type="SAM" id="MobiDB-lite"/>
    </source>
</evidence>
<dbReference type="InterPro" id="IPR012338">
    <property type="entry name" value="Beta-lactam/transpept-like"/>
</dbReference>
<dbReference type="SUPFAM" id="SSF54184">
    <property type="entry name" value="Penicillin-binding protein 2x (pbp-2x), c-terminal domain"/>
    <property type="match status" value="1"/>
</dbReference>
<dbReference type="GO" id="GO:0008658">
    <property type="term" value="F:penicillin binding"/>
    <property type="evidence" value="ECO:0007669"/>
    <property type="project" value="InterPro"/>
</dbReference>
<accession>A0A1G7LLP0</accession>
<evidence type="ECO:0000313" key="8">
    <source>
        <dbReference type="Proteomes" id="UP000199355"/>
    </source>
</evidence>
<dbReference type="InterPro" id="IPR001460">
    <property type="entry name" value="PCN-bd_Tpept"/>
</dbReference>
<evidence type="ECO:0000313" key="7">
    <source>
        <dbReference type="EMBL" id="SDF49859.1"/>
    </source>
</evidence>
<keyword evidence="5" id="KW-0812">Transmembrane</keyword>
<feature type="domain" description="PASTA" evidence="6">
    <location>
        <begin position="643"/>
        <end position="706"/>
    </location>
</feature>
<keyword evidence="3 5" id="KW-0472">Membrane</keyword>
<dbReference type="PROSITE" id="PS51178">
    <property type="entry name" value="PASTA"/>
    <property type="match status" value="1"/>
</dbReference>
<name>A0A1G7LLP0_9BACT</name>
<dbReference type="Gene3D" id="3.30.450.330">
    <property type="match status" value="1"/>
</dbReference>
<dbReference type="SUPFAM" id="SSF56519">
    <property type="entry name" value="Penicillin binding protein dimerisation domain"/>
    <property type="match status" value="1"/>
</dbReference>
<protein>
    <submittedName>
        <fullName evidence="7">Cell division protein FtsI (Penicillin-binding protein 3)</fullName>
    </submittedName>
</protein>
<dbReference type="Proteomes" id="UP000199355">
    <property type="component" value="Unassembled WGS sequence"/>
</dbReference>
<dbReference type="InterPro" id="IPR050515">
    <property type="entry name" value="Beta-lactam/transpept"/>
</dbReference>
<gene>
    <name evidence="7" type="ORF">SAMN05192586_106108</name>
</gene>
<dbReference type="GO" id="GO:0071555">
    <property type="term" value="P:cell wall organization"/>
    <property type="evidence" value="ECO:0007669"/>
    <property type="project" value="TreeGrafter"/>
</dbReference>
<dbReference type="Pfam" id="PF03717">
    <property type="entry name" value="PBP_dimer"/>
    <property type="match status" value="1"/>
</dbReference>
<proteinExistence type="predicted"/>
<comment type="subcellular location">
    <subcellularLocation>
        <location evidence="1">Membrane</location>
    </subcellularLocation>
</comment>
<dbReference type="Gene3D" id="3.90.1310.10">
    <property type="entry name" value="Penicillin-binding protein 2a (Domain 2)"/>
    <property type="match status" value="1"/>
</dbReference>
<dbReference type="EMBL" id="FNBX01000006">
    <property type="protein sequence ID" value="SDF49859.1"/>
    <property type="molecule type" value="Genomic_DNA"/>
</dbReference>
<evidence type="ECO:0000256" key="5">
    <source>
        <dbReference type="SAM" id="Phobius"/>
    </source>
</evidence>
<feature type="transmembrane region" description="Helical" evidence="5">
    <location>
        <begin position="48"/>
        <end position="68"/>
    </location>
</feature>
<evidence type="ECO:0000256" key="2">
    <source>
        <dbReference type="ARBA" id="ARBA00022645"/>
    </source>
</evidence>
<organism evidence="7 8">
    <name type="scientific">Desulfovibrio legallii</name>
    <dbReference type="NCBI Taxonomy" id="571438"/>
    <lineage>
        <taxon>Bacteria</taxon>
        <taxon>Pseudomonadati</taxon>
        <taxon>Thermodesulfobacteriota</taxon>
        <taxon>Desulfovibrionia</taxon>
        <taxon>Desulfovibrionales</taxon>
        <taxon>Desulfovibrionaceae</taxon>
        <taxon>Desulfovibrio</taxon>
    </lineage>
</organism>
<sequence>MFRLKSRKNNRSGAAPRQRAAPSPNRHVASGREGASWVRSVDWGRARIRLVVGVFCLLWVGLWGRAWYLQMIEGPRLAERARRQHMATELVTGRRGMILDRNGQVLARSVEARSVYARPQDIEDFQAMALKLGPILGQDPQKLYAELSQTKRRFVWLRRKVDDYTAEAVRKANIPGIGLSKEYDRIYPFKHMAGQLLGFVGLDDKGLEGIERTLDDRLGCVPTRQIVQRDAMGRRFYLHEEGQSEPVGQDVTLTIDVQMQFIVEEAIARAVRDFDARWGGALVVDVPSGEIMAWAQYPFFNPNTYKESSPLIYRNRLAADALEPGSTFKPFVMAAALQEHKVTPGTLIDCEGGKWVNKNFTIRDTSRQGILPATKVLRYSSNIGMAKIGLSLGAPTFYKYLHALGFGQHTGVPVADSRGILRQPRDWSEVDVLATSFGQSISVTGLQMMQAYLTLLNNGVFKPLRLTRDDGAVVEAHKRVYTETAVRQVMHMMRDVVEEKDGTGKRARVDGLLVAGKTGTAQKADHRSGTYGSKRLASFVGFFPADKPRYLILVMVDEPTRNQYGGVVAAPVFKEIASRTVTYTGMLAAGAANEEADKGRPAAGKSSGRSLKLAGLEMPFSRDARKSAPVRPEAGMRLPGHLAKAGSRVPDVMGKTVRNAVELFARAGVVPELKGSGSRVVRQSPPPGTAWPEDDRGAEYVLWLSER</sequence>
<dbReference type="OrthoDB" id="9789078at2"/>
<feature type="compositionally biased region" description="Basic residues" evidence="4">
    <location>
        <begin position="1"/>
        <end position="10"/>
    </location>
</feature>
<keyword evidence="8" id="KW-1185">Reference proteome</keyword>
<dbReference type="SMART" id="SM00740">
    <property type="entry name" value="PASTA"/>
    <property type="match status" value="1"/>
</dbReference>
<dbReference type="STRING" id="571438.SAMN05192586_106108"/>
<dbReference type="GO" id="GO:0004180">
    <property type="term" value="F:carboxypeptidase activity"/>
    <property type="evidence" value="ECO:0007669"/>
    <property type="project" value="UniProtKB-KW"/>
</dbReference>
<evidence type="ECO:0000256" key="3">
    <source>
        <dbReference type="ARBA" id="ARBA00023136"/>
    </source>
</evidence>
<dbReference type="PANTHER" id="PTHR30627:SF1">
    <property type="entry name" value="PEPTIDOGLYCAN D,D-TRANSPEPTIDASE FTSI"/>
    <property type="match status" value="1"/>
</dbReference>
<dbReference type="RefSeq" id="WP_092153351.1">
    <property type="nucleotide sequence ID" value="NZ_FNBX01000006.1"/>
</dbReference>
<dbReference type="GO" id="GO:0005886">
    <property type="term" value="C:plasma membrane"/>
    <property type="evidence" value="ECO:0007669"/>
    <property type="project" value="TreeGrafter"/>
</dbReference>
<reference evidence="8" key="1">
    <citation type="submission" date="2016-10" db="EMBL/GenBank/DDBJ databases">
        <authorList>
            <person name="Varghese N."/>
            <person name="Submissions S."/>
        </authorList>
    </citation>
    <scope>NUCLEOTIDE SEQUENCE [LARGE SCALE GENOMIC DNA]</scope>
    <source>
        <strain evidence="8">KHC7</strain>
    </source>
</reference>
<feature type="region of interest" description="Disordered" evidence="4">
    <location>
        <begin position="675"/>
        <end position="695"/>
    </location>
</feature>
<keyword evidence="7" id="KW-0132">Cell division</keyword>
<dbReference type="PANTHER" id="PTHR30627">
    <property type="entry name" value="PEPTIDOGLYCAN D,D-TRANSPEPTIDASE"/>
    <property type="match status" value="1"/>
</dbReference>
<dbReference type="Pfam" id="PF00905">
    <property type="entry name" value="Transpeptidase"/>
    <property type="match status" value="1"/>
</dbReference>
<dbReference type="Gene3D" id="3.40.710.10">
    <property type="entry name" value="DD-peptidase/beta-lactamase superfamily"/>
    <property type="match status" value="1"/>
</dbReference>
<evidence type="ECO:0000256" key="1">
    <source>
        <dbReference type="ARBA" id="ARBA00004370"/>
    </source>
</evidence>
<dbReference type="AlphaFoldDB" id="A0A1G7LLP0"/>
<evidence type="ECO:0000259" key="6">
    <source>
        <dbReference type="PROSITE" id="PS51178"/>
    </source>
</evidence>
<dbReference type="InterPro" id="IPR005311">
    <property type="entry name" value="PBP_dimer"/>
</dbReference>
<keyword evidence="7" id="KW-0131">Cell cycle</keyword>
<dbReference type="CDD" id="cd06575">
    <property type="entry name" value="PASTA_Pbp2x-like_2"/>
    <property type="match status" value="1"/>
</dbReference>
<keyword evidence="2" id="KW-0121">Carboxypeptidase</keyword>
<dbReference type="Pfam" id="PF03793">
    <property type="entry name" value="PASTA"/>
    <property type="match status" value="1"/>
</dbReference>
<feature type="region of interest" description="Disordered" evidence="4">
    <location>
        <begin position="1"/>
        <end position="31"/>
    </location>
</feature>
<dbReference type="InterPro" id="IPR005543">
    <property type="entry name" value="PASTA_dom"/>
</dbReference>
<keyword evidence="2" id="KW-0378">Hydrolase</keyword>
<dbReference type="SUPFAM" id="SSF56601">
    <property type="entry name" value="beta-lactamase/transpeptidase-like"/>
    <property type="match status" value="1"/>
</dbReference>
<dbReference type="InterPro" id="IPR036138">
    <property type="entry name" value="PBP_dimer_sf"/>
</dbReference>